<reference evidence="2 3" key="1">
    <citation type="submission" date="2019-06" db="EMBL/GenBank/DDBJ databases">
        <title>Sequencing the genomes of 1000 actinobacteria strains.</title>
        <authorList>
            <person name="Klenk H.-P."/>
        </authorList>
    </citation>
    <scope>NUCLEOTIDE SEQUENCE [LARGE SCALE GENOMIC DNA]</scope>
    <source>
        <strain evidence="2 3">DSM 24683</strain>
    </source>
</reference>
<gene>
    <name evidence="2" type="ORF">FB561_6339</name>
</gene>
<dbReference type="RefSeq" id="WP_145813674.1">
    <property type="nucleotide sequence ID" value="NZ_VIVK01000002.1"/>
</dbReference>
<protein>
    <submittedName>
        <fullName evidence="2">Uncharacterized protein</fullName>
    </submittedName>
</protein>
<keyword evidence="1" id="KW-0472">Membrane</keyword>
<dbReference type="Proteomes" id="UP000318380">
    <property type="component" value="Unassembled WGS sequence"/>
</dbReference>
<dbReference type="AlphaFoldDB" id="A0A561B7G1"/>
<evidence type="ECO:0000313" key="3">
    <source>
        <dbReference type="Proteomes" id="UP000318380"/>
    </source>
</evidence>
<keyword evidence="1" id="KW-0812">Transmembrane</keyword>
<evidence type="ECO:0000313" key="2">
    <source>
        <dbReference type="EMBL" id="TWD74904.1"/>
    </source>
</evidence>
<feature type="transmembrane region" description="Helical" evidence="1">
    <location>
        <begin position="140"/>
        <end position="164"/>
    </location>
</feature>
<evidence type="ECO:0000256" key="1">
    <source>
        <dbReference type="SAM" id="Phobius"/>
    </source>
</evidence>
<sequence length="166" mass="17842">MSDTVGEVLAAELRETMATERARKSSIEAKGLSVVTTCGAFLTFLFGFATFVGVREGVERSGLVLALVSAGVVLLAAACLLGILCSLPGLYHEIETESLRTMASPDVWEEDGTEARRELALARILQASDWHRRNTIKARVLLVAIALEALGVIAVGFDVIVLALRW</sequence>
<comment type="caution">
    <text evidence="2">The sequence shown here is derived from an EMBL/GenBank/DDBJ whole genome shotgun (WGS) entry which is preliminary data.</text>
</comment>
<feature type="transmembrane region" description="Helical" evidence="1">
    <location>
        <begin position="31"/>
        <end position="52"/>
    </location>
</feature>
<keyword evidence="1" id="KW-1133">Transmembrane helix</keyword>
<organism evidence="2 3">
    <name type="scientific">Kribbella amoyensis</name>
    <dbReference type="NCBI Taxonomy" id="996641"/>
    <lineage>
        <taxon>Bacteria</taxon>
        <taxon>Bacillati</taxon>
        <taxon>Actinomycetota</taxon>
        <taxon>Actinomycetes</taxon>
        <taxon>Propionibacteriales</taxon>
        <taxon>Kribbellaceae</taxon>
        <taxon>Kribbella</taxon>
    </lineage>
</organism>
<feature type="transmembrane region" description="Helical" evidence="1">
    <location>
        <begin position="64"/>
        <end position="91"/>
    </location>
</feature>
<name>A0A561B7G1_9ACTN</name>
<proteinExistence type="predicted"/>
<keyword evidence="3" id="KW-1185">Reference proteome</keyword>
<accession>A0A561B7G1</accession>
<dbReference type="EMBL" id="VIVK01000002">
    <property type="protein sequence ID" value="TWD74904.1"/>
    <property type="molecule type" value="Genomic_DNA"/>
</dbReference>